<evidence type="ECO:0000313" key="2">
    <source>
        <dbReference type="Proteomes" id="UP000095281"/>
    </source>
</evidence>
<keyword evidence="2" id="KW-1185">Reference proteome</keyword>
<dbReference type="AlphaFoldDB" id="A0A1I8BBY9"/>
<organism evidence="2 3">
    <name type="scientific">Meloidogyne hapla</name>
    <name type="common">Root-knot nematode worm</name>
    <dbReference type="NCBI Taxonomy" id="6305"/>
    <lineage>
        <taxon>Eukaryota</taxon>
        <taxon>Metazoa</taxon>
        <taxon>Ecdysozoa</taxon>
        <taxon>Nematoda</taxon>
        <taxon>Chromadorea</taxon>
        <taxon>Rhabditida</taxon>
        <taxon>Tylenchina</taxon>
        <taxon>Tylenchomorpha</taxon>
        <taxon>Tylenchoidea</taxon>
        <taxon>Meloidogynidae</taxon>
        <taxon>Meloidogyninae</taxon>
        <taxon>Meloidogyne</taxon>
    </lineage>
</organism>
<name>A0A1I8BBY9_MELHA</name>
<dbReference type="WBParaSite" id="MhA1_Contig1890.frz3.gene6">
    <property type="protein sequence ID" value="MhA1_Contig1890.frz3.gene6"/>
    <property type="gene ID" value="MhA1_Contig1890.frz3.gene6"/>
</dbReference>
<reference evidence="3" key="1">
    <citation type="submission" date="2016-11" db="UniProtKB">
        <authorList>
            <consortium name="WormBaseParasite"/>
        </authorList>
    </citation>
    <scope>IDENTIFICATION</scope>
</reference>
<sequence length="51" mass="5867">MANKCKCMLDREVNPAAIRDHVPKYSPACPNPNNNKNQKQQTLQLNNNNWT</sequence>
<feature type="compositionally biased region" description="Low complexity" evidence="1">
    <location>
        <begin position="31"/>
        <end position="51"/>
    </location>
</feature>
<proteinExistence type="predicted"/>
<accession>A0A1I8BBY9</accession>
<dbReference type="Proteomes" id="UP000095281">
    <property type="component" value="Unplaced"/>
</dbReference>
<protein>
    <submittedName>
        <fullName evidence="3">Uncharacterized protein</fullName>
    </submittedName>
</protein>
<evidence type="ECO:0000313" key="3">
    <source>
        <dbReference type="WBParaSite" id="MhA1_Contig1890.frz3.gene6"/>
    </source>
</evidence>
<evidence type="ECO:0000256" key="1">
    <source>
        <dbReference type="SAM" id="MobiDB-lite"/>
    </source>
</evidence>
<feature type="region of interest" description="Disordered" evidence="1">
    <location>
        <begin position="23"/>
        <end position="51"/>
    </location>
</feature>